<sequence length="459" mass="52141">MKQARIKPFSYLSLSFFVLFLIFLNISAVSFDEYLTDLQYSYAYVLFAISLVAVYYAQGESYTSLGFLFNTCLFLFIGGRFIATTFGIDSESVFTLDFMTTYIPTSDEKLEIYTRVVSFQIFLNLGYLFLRKEDSLLNLNKNDNSLPGRLLFLIVIVLFLLCLVEQYSMLSKAMSEGYLARYGDQAESYDAGAAFKYTLLFVFTGLLFATCKKKYIIINFMIYMTLATIIILIGARGAFVSTILMGVWLYGLNKKISLKKLSIIFLSLAGILLIIMNFSARGNYYSNELIDSLLRFLYDQGNTLAVVGYVRTITDYPVFAYISTFLPGSSFFASMFHGGSDLNSYMLSFPAYANYVANPNMYFAGYGLGWSIISSVEMFSADILFIFCIFSVLIGMFLKFANEQAKRNSFWFGAVACLCAKILFTARADIKTIIPLFMYYAIMYLIISTAMRILRQRYG</sequence>
<evidence type="ECO:0000313" key="3">
    <source>
        <dbReference type="EMBL" id="ACK44379.1"/>
    </source>
</evidence>
<feature type="transmembrane region" description="Helical" evidence="1">
    <location>
        <begin position="189"/>
        <end position="209"/>
    </location>
</feature>
<dbReference type="EMBL" id="FJ539194">
    <property type="protein sequence ID" value="ACK44379.1"/>
    <property type="molecule type" value="Genomic_DNA"/>
</dbReference>
<dbReference type="EMBL" id="AB811609">
    <property type="protein sequence ID" value="BAQ00768.1"/>
    <property type="molecule type" value="Genomic_DNA"/>
</dbReference>
<feature type="transmembrane region" description="Helical" evidence="1">
    <location>
        <begin position="261"/>
        <end position="280"/>
    </location>
</feature>
<feature type="transmembrane region" description="Helical" evidence="1">
    <location>
        <begin position="410"/>
        <end position="427"/>
    </location>
</feature>
<feature type="transmembrane region" description="Helical" evidence="1">
    <location>
        <begin position="318"/>
        <end position="337"/>
    </location>
</feature>
<evidence type="ECO:0000313" key="2">
    <source>
        <dbReference type="EMBL" id="ABF01010.1"/>
    </source>
</evidence>
<evidence type="ECO:0000313" key="5">
    <source>
        <dbReference type="EMBL" id="BAQ00911.1"/>
    </source>
</evidence>
<keyword evidence="1" id="KW-1133">Transmembrane helix</keyword>
<reference evidence="2" key="1">
    <citation type="journal article" date="2010" name="Can. J. Microbiol.">
        <title>Escherichia coli serogroup O2 and O28ac O-antigen gene cluster sequences and detection of pathogenic E. coli O2 and O28ac by PCR.</title>
        <authorList>
            <person name="Fratamico P.M."/>
            <person name="Yan X."/>
            <person name="Liu Y."/>
            <person name="DebRoy C."/>
            <person name="Byrne B."/>
            <person name="Monaghan A."/>
            <person name="Fanning S."/>
            <person name="Bolton D."/>
        </authorList>
    </citation>
    <scope>NUCLEOTIDE SEQUENCE</scope>
    <source>
        <strain evidence="3">P11a</strain>
    </source>
</reference>
<dbReference type="Pfam" id="PF14296">
    <property type="entry name" value="O-ag_pol_Wzy"/>
    <property type="match status" value="1"/>
</dbReference>
<protein>
    <submittedName>
        <fullName evidence="4">O-antigen polymerase</fullName>
    </submittedName>
    <submittedName>
        <fullName evidence="3">O-antigen polysaccharide polymerase</fullName>
    </submittedName>
    <submittedName>
        <fullName evidence="2">Wzy</fullName>
    </submittedName>
</protein>
<reference evidence="4" key="2">
    <citation type="journal article" date="2014" name="DNA Res.">
        <title>A complete view of the genetic diversity of the Escherichia coli O-antigen biosynthesis gene cluster.</title>
        <authorList>
            <person name="Iguchi A."/>
            <person name="Iyoda S."/>
            <person name="Kikuchi T."/>
            <person name="Ogura Y."/>
            <person name="Katsura K."/>
            <person name="Ohnishi M."/>
            <person name="Hayashi T."/>
            <person name="Thomson N.R."/>
        </authorList>
    </citation>
    <scope>NUCLEOTIDE SEQUENCE</scope>
    <source>
        <strain evidence="4">Kattwijk</strain>
        <strain evidence="5">P11a</strain>
    </source>
</reference>
<accession>A4K7Z7</accession>
<dbReference type="EMBL" id="AB811618">
    <property type="protein sequence ID" value="BAQ00911.1"/>
    <property type="molecule type" value="Genomic_DNA"/>
</dbReference>
<dbReference type="InterPro" id="IPR029468">
    <property type="entry name" value="O-ag_pol_Wzy"/>
</dbReference>
<evidence type="ECO:0000256" key="1">
    <source>
        <dbReference type="SAM" id="Phobius"/>
    </source>
</evidence>
<dbReference type="EMBL" id="DQ462205">
    <property type="protein sequence ID" value="ABF01010.1"/>
    <property type="molecule type" value="Genomic_DNA"/>
</dbReference>
<feature type="transmembrane region" description="Helical" evidence="1">
    <location>
        <begin position="378"/>
        <end position="398"/>
    </location>
</feature>
<feature type="transmembrane region" description="Helical" evidence="1">
    <location>
        <begin position="433"/>
        <end position="454"/>
    </location>
</feature>
<feature type="transmembrane region" description="Helical" evidence="1">
    <location>
        <begin position="221"/>
        <end position="249"/>
    </location>
</feature>
<feature type="transmembrane region" description="Helical" evidence="1">
    <location>
        <begin position="68"/>
        <end position="88"/>
    </location>
</feature>
<keyword evidence="1" id="KW-0812">Transmembrane</keyword>
<evidence type="ECO:0000313" key="4">
    <source>
        <dbReference type="EMBL" id="BAQ00768.1"/>
    </source>
</evidence>
<dbReference type="AlphaFoldDB" id="A4K7Z7"/>
<name>A4K7Z7_ECOLX</name>
<dbReference type="RefSeq" id="WP_021579328.1">
    <property type="nucleotide sequence ID" value="NZ_BGDW01000044.1"/>
</dbReference>
<organism evidence="2">
    <name type="scientific">Escherichia coli</name>
    <dbReference type="NCBI Taxonomy" id="562"/>
    <lineage>
        <taxon>Bacteria</taxon>
        <taxon>Pseudomonadati</taxon>
        <taxon>Pseudomonadota</taxon>
        <taxon>Gammaproteobacteria</taxon>
        <taxon>Enterobacterales</taxon>
        <taxon>Enterobacteriaceae</taxon>
        <taxon>Escherichia</taxon>
    </lineage>
</organism>
<proteinExistence type="predicted"/>
<gene>
    <name evidence="2" type="primary">wzy</name>
</gene>
<feature type="transmembrane region" description="Helical" evidence="1">
    <location>
        <begin position="38"/>
        <end position="56"/>
    </location>
</feature>
<keyword evidence="1" id="KW-0472">Membrane</keyword>
<feature type="transmembrane region" description="Helical" evidence="1">
    <location>
        <begin position="112"/>
        <end position="130"/>
    </location>
</feature>
<feature type="transmembrane region" description="Helical" evidence="1">
    <location>
        <begin position="150"/>
        <end position="169"/>
    </location>
</feature>